<evidence type="ECO:0000256" key="3">
    <source>
        <dbReference type="ARBA" id="ARBA00022741"/>
    </source>
</evidence>
<keyword evidence="4 6" id="KW-0067">ATP-binding</keyword>
<dbReference type="Proteomes" id="UP000255423">
    <property type="component" value="Unassembled WGS sequence"/>
</dbReference>
<dbReference type="InterPro" id="IPR003439">
    <property type="entry name" value="ABC_transporter-like_ATP-bd"/>
</dbReference>
<comment type="similarity">
    <text evidence="1">Belongs to the ABC transporter superfamily.</text>
</comment>
<evidence type="ECO:0000256" key="2">
    <source>
        <dbReference type="ARBA" id="ARBA00022448"/>
    </source>
</evidence>
<organism evidence="6 7">
    <name type="scientific">Fibrobacter succinogenes</name>
    <name type="common">Bacteroides succinogenes</name>
    <dbReference type="NCBI Taxonomy" id="833"/>
    <lineage>
        <taxon>Bacteria</taxon>
        <taxon>Pseudomonadati</taxon>
        <taxon>Fibrobacterota</taxon>
        <taxon>Fibrobacteria</taxon>
        <taxon>Fibrobacterales</taxon>
        <taxon>Fibrobacteraceae</taxon>
        <taxon>Fibrobacter</taxon>
    </lineage>
</organism>
<accession>A0A380S5H2</accession>
<proteinExistence type="inferred from homology"/>
<dbReference type="InterPro" id="IPR003593">
    <property type="entry name" value="AAA+_ATPase"/>
</dbReference>
<dbReference type="InterPro" id="IPR017871">
    <property type="entry name" value="ABC_transporter-like_CS"/>
</dbReference>
<evidence type="ECO:0000313" key="6">
    <source>
        <dbReference type="EMBL" id="SUQ24385.1"/>
    </source>
</evidence>
<dbReference type="InterPro" id="IPR050153">
    <property type="entry name" value="Metal_Ion_Import_ABC"/>
</dbReference>
<sequence>MFLLKCNKLTLGYNNKDILHSFDYGIHSGEYLCIIGRNGCGKTTFLRGLAGVLRPKSGKIELCDNLRRNQIGYLPQITIAQKDFPASVEEIVLSAFQGKSLLLPFYGKALRKRANECLELTRTENLRKESFRELSGGQKQRVLLARALCAAERLLLLDEPVTGLDPESSQNMYNIIKDLHEYKNMTIVMVTHDVEAARNNATRILNFNELMH</sequence>
<dbReference type="RefSeq" id="WP_109572893.1">
    <property type="nucleotide sequence ID" value="NZ_UHJL01000002.1"/>
</dbReference>
<gene>
    <name evidence="6" type="ORF">SAMN05661053_1785</name>
</gene>
<keyword evidence="2" id="KW-0813">Transport</keyword>
<dbReference type="Gene3D" id="3.40.50.300">
    <property type="entry name" value="P-loop containing nucleotide triphosphate hydrolases"/>
    <property type="match status" value="1"/>
</dbReference>
<dbReference type="GO" id="GO:0016887">
    <property type="term" value="F:ATP hydrolysis activity"/>
    <property type="evidence" value="ECO:0007669"/>
    <property type="project" value="InterPro"/>
</dbReference>
<dbReference type="SMART" id="SM00382">
    <property type="entry name" value="AAA"/>
    <property type="match status" value="1"/>
</dbReference>
<name>A0A380S5H2_FIBSU</name>
<dbReference type="Pfam" id="PF00005">
    <property type="entry name" value="ABC_tran"/>
    <property type="match status" value="1"/>
</dbReference>
<evidence type="ECO:0000256" key="4">
    <source>
        <dbReference type="ARBA" id="ARBA00022840"/>
    </source>
</evidence>
<dbReference type="PANTHER" id="PTHR42734">
    <property type="entry name" value="METAL TRANSPORT SYSTEM ATP-BINDING PROTEIN TM_0124-RELATED"/>
    <property type="match status" value="1"/>
</dbReference>
<dbReference type="EMBL" id="UHJL01000002">
    <property type="protein sequence ID" value="SUQ24385.1"/>
    <property type="molecule type" value="Genomic_DNA"/>
</dbReference>
<dbReference type="PROSITE" id="PS00211">
    <property type="entry name" value="ABC_TRANSPORTER_1"/>
    <property type="match status" value="1"/>
</dbReference>
<dbReference type="PANTHER" id="PTHR42734:SF17">
    <property type="entry name" value="METAL TRANSPORT SYSTEM ATP-BINDING PROTEIN TM_0124-RELATED"/>
    <property type="match status" value="1"/>
</dbReference>
<evidence type="ECO:0000313" key="7">
    <source>
        <dbReference type="Proteomes" id="UP000255423"/>
    </source>
</evidence>
<dbReference type="AlphaFoldDB" id="A0A380S5H2"/>
<evidence type="ECO:0000256" key="1">
    <source>
        <dbReference type="ARBA" id="ARBA00005417"/>
    </source>
</evidence>
<dbReference type="InterPro" id="IPR027417">
    <property type="entry name" value="P-loop_NTPase"/>
</dbReference>
<dbReference type="PROSITE" id="PS50893">
    <property type="entry name" value="ABC_TRANSPORTER_2"/>
    <property type="match status" value="1"/>
</dbReference>
<dbReference type="GO" id="GO:0005524">
    <property type="term" value="F:ATP binding"/>
    <property type="evidence" value="ECO:0007669"/>
    <property type="project" value="UniProtKB-KW"/>
</dbReference>
<evidence type="ECO:0000259" key="5">
    <source>
        <dbReference type="PROSITE" id="PS50893"/>
    </source>
</evidence>
<protein>
    <submittedName>
        <fullName evidence="6">Zinc transport system ATP-binding protein</fullName>
    </submittedName>
</protein>
<reference evidence="6 7" key="1">
    <citation type="submission" date="2017-08" db="EMBL/GenBank/DDBJ databases">
        <authorList>
            <person name="de Groot N.N."/>
        </authorList>
    </citation>
    <scope>NUCLEOTIDE SEQUENCE [LARGE SCALE GENOMIC DNA]</scope>
    <source>
        <strain evidence="6 7">HM2</strain>
    </source>
</reference>
<feature type="domain" description="ABC transporter" evidence="5">
    <location>
        <begin position="4"/>
        <end position="211"/>
    </location>
</feature>
<dbReference type="SUPFAM" id="SSF52540">
    <property type="entry name" value="P-loop containing nucleoside triphosphate hydrolases"/>
    <property type="match status" value="1"/>
</dbReference>
<keyword evidence="3" id="KW-0547">Nucleotide-binding</keyword>